<proteinExistence type="predicted"/>
<evidence type="ECO:0000313" key="2">
    <source>
        <dbReference type="EMBL" id="CAG6782409.1"/>
    </source>
</evidence>
<dbReference type="EMBL" id="HBUF01627234">
    <property type="protein sequence ID" value="CAG6782409.1"/>
    <property type="molecule type" value="Transcribed_RNA"/>
</dbReference>
<feature type="region of interest" description="Disordered" evidence="1">
    <location>
        <begin position="135"/>
        <end position="157"/>
    </location>
</feature>
<reference evidence="2" key="1">
    <citation type="submission" date="2021-05" db="EMBL/GenBank/DDBJ databases">
        <authorList>
            <person name="Alioto T."/>
            <person name="Alioto T."/>
            <person name="Gomez Garrido J."/>
        </authorList>
    </citation>
    <scope>NUCLEOTIDE SEQUENCE</scope>
</reference>
<feature type="region of interest" description="Disordered" evidence="1">
    <location>
        <begin position="66"/>
        <end position="110"/>
    </location>
</feature>
<dbReference type="AlphaFoldDB" id="A0A8D9BFY3"/>
<evidence type="ECO:0000256" key="1">
    <source>
        <dbReference type="SAM" id="MobiDB-lite"/>
    </source>
</evidence>
<protein>
    <submittedName>
        <fullName evidence="2">Uncharacterized protein</fullName>
    </submittedName>
</protein>
<accession>A0A8D9BFY3</accession>
<organism evidence="2">
    <name type="scientific">Cacopsylla melanoneura</name>
    <dbReference type="NCBI Taxonomy" id="428564"/>
    <lineage>
        <taxon>Eukaryota</taxon>
        <taxon>Metazoa</taxon>
        <taxon>Ecdysozoa</taxon>
        <taxon>Arthropoda</taxon>
        <taxon>Hexapoda</taxon>
        <taxon>Insecta</taxon>
        <taxon>Pterygota</taxon>
        <taxon>Neoptera</taxon>
        <taxon>Paraneoptera</taxon>
        <taxon>Hemiptera</taxon>
        <taxon>Sternorrhyncha</taxon>
        <taxon>Psylloidea</taxon>
        <taxon>Psyllidae</taxon>
        <taxon>Psyllinae</taxon>
        <taxon>Cacopsylla</taxon>
    </lineage>
</organism>
<feature type="compositionally biased region" description="Basic and acidic residues" evidence="1">
    <location>
        <begin position="94"/>
        <end position="110"/>
    </location>
</feature>
<name>A0A8D9BFY3_9HEMI</name>
<sequence length="157" mass="18492">MKSFSTGRKWNSIWIPISQSIYYDFLNKTVPDTMDKVKLPEKPMSNVDRFELKKYLGKRNQLYPDEYKYPPKPVDTESFVSKPPVADFSNEGTEDNKPEILWDRREPVDNDPHEKLDFVLNEFLMELGAEYGVFDEEPDAIEEGNEEQEQVFDNEEN</sequence>